<proteinExistence type="predicted"/>
<dbReference type="HOGENOM" id="CLU_129296_0_1_0"/>
<dbReference type="AlphaFoldDB" id="D3PBX9"/>
<sequence>MDAITFLAELKIKEAIEKGELDNLNCKGKKLEIEDLSMIPEELRAAYKVLKNANVLPEELHLQREIKTIEDLLEHCFDDEEKQRLTKKLTEKSLRFNILMEKRGRSLAYYEYKEKIYSCKIFKND</sequence>
<dbReference type="KEGG" id="ddf:DEFDS_0621"/>
<gene>
    <name evidence="2" type="ordered locus">DEFDS_0621</name>
</gene>
<dbReference type="Pfam" id="PF09350">
    <property type="entry name" value="DJC28_CD"/>
    <property type="match status" value="1"/>
</dbReference>
<accession>D3PBX9</accession>
<dbReference type="RefSeq" id="WP_013007350.1">
    <property type="nucleotide sequence ID" value="NC_013939.1"/>
</dbReference>
<dbReference type="STRING" id="639282.DEFDS_0621"/>
<dbReference type="PANTHER" id="PTHR39158">
    <property type="entry name" value="OS08G0560600 PROTEIN"/>
    <property type="match status" value="1"/>
</dbReference>
<protein>
    <recommendedName>
        <fullName evidence="1">DnaJ homologue subfamily C member 28 conserved domain-containing protein</fullName>
    </recommendedName>
</protein>
<dbReference type="InterPro" id="IPR052573">
    <property type="entry name" value="DnaJ_C_subfamily_28"/>
</dbReference>
<evidence type="ECO:0000313" key="2">
    <source>
        <dbReference type="EMBL" id="BAI80102.1"/>
    </source>
</evidence>
<dbReference type="PANTHER" id="PTHR39158:SF1">
    <property type="entry name" value="DNAJ HOMOLOG SUBFAMILY C MEMBER 28"/>
    <property type="match status" value="1"/>
</dbReference>
<keyword evidence="3" id="KW-1185">Reference proteome</keyword>
<dbReference type="OrthoDB" id="9798476at2"/>
<dbReference type="InterPro" id="IPR018961">
    <property type="entry name" value="DnaJ_homolog_subfam-C_membr-28"/>
</dbReference>
<reference evidence="2 3" key="1">
    <citation type="journal article" date="2010" name="DNA Res.">
        <title>Bacterial lifestyle in a deep-sea hydrothermal vent chimney revealed by the genome sequence of the thermophilic bacterium Deferribacter desulfuricans SSM1.</title>
        <authorList>
            <person name="Takaki Y."/>
            <person name="Shimamura S."/>
            <person name="Nakagawa S."/>
            <person name="Fukuhara Y."/>
            <person name="Horikawa H."/>
            <person name="Ankai A."/>
            <person name="Harada T."/>
            <person name="Hosoyama A."/>
            <person name="Oguchi A."/>
            <person name="Fukui S."/>
            <person name="Fujita N."/>
            <person name="Takami H."/>
            <person name="Takai K."/>
        </authorList>
    </citation>
    <scope>NUCLEOTIDE SEQUENCE [LARGE SCALE GENOMIC DNA]</scope>
    <source>
        <strain evidence="3">DSM 14783 / JCM 11476 / NBRC 101012 / SSM1</strain>
    </source>
</reference>
<evidence type="ECO:0000313" key="3">
    <source>
        <dbReference type="Proteomes" id="UP000001520"/>
    </source>
</evidence>
<name>D3PBX9_DEFDS</name>
<dbReference type="Proteomes" id="UP000001520">
    <property type="component" value="Chromosome"/>
</dbReference>
<feature type="domain" description="DnaJ homologue subfamily C member 28 conserved" evidence="1">
    <location>
        <begin position="7"/>
        <end position="73"/>
    </location>
</feature>
<organism evidence="2 3">
    <name type="scientific">Deferribacter desulfuricans (strain DSM 14783 / JCM 11476 / NBRC 101012 / SSM1)</name>
    <dbReference type="NCBI Taxonomy" id="639282"/>
    <lineage>
        <taxon>Bacteria</taxon>
        <taxon>Pseudomonadati</taxon>
        <taxon>Deferribacterota</taxon>
        <taxon>Deferribacteres</taxon>
        <taxon>Deferribacterales</taxon>
        <taxon>Deferribacteraceae</taxon>
        <taxon>Deferribacter</taxon>
    </lineage>
</organism>
<evidence type="ECO:0000259" key="1">
    <source>
        <dbReference type="Pfam" id="PF09350"/>
    </source>
</evidence>
<dbReference type="eggNOG" id="ENOG5032TNY">
    <property type="taxonomic scope" value="Bacteria"/>
</dbReference>
<dbReference type="EMBL" id="AP011529">
    <property type="protein sequence ID" value="BAI80102.1"/>
    <property type="molecule type" value="Genomic_DNA"/>
</dbReference>